<dbReference type="CDD" id="cd01347">
    <property type="entry name" value="ligand_gated_channel"/>
    <property type="match status" value="1"/>
</dbReference>
<protein>
    <submittedName>
        <fullName evidence="18">TonB-dependent siderophore receptor</fullName>
    </submittedName>
</protein>
<comment type="caution">
    <text evidence="18">The sequence shown here is derived from an EMBL/GenBank/DDBJ whole genome shotgun (WGS) entry which is preliminary data.</text>
</comment>
<keyword evidence="4 14" id="KW-1134">Transmembrane beta strand</keyword>
<organism evidence="18 19">
    <name type="scientific">Chitinophaga nivalis</name>
    <dbReference type="NCBI Taxonomy" id="2991709"/>
    <lineage>
        <taxon>Bacteria</taxon>
        <taxon>Pseudomonadati</taxon>
        <taxon>Bacteroidota</taxon>
        <taxon>Chitinophagia</taxon>
        <taxon>Chitinophagales</taxon>
        <taxon>Chitinophagaceae</taxon>
        <taxon>Chitinophaga</taxon>
    </lineage>
</organism>
<dbReference type="NCBIfam" id="TIGR01783">
    <property type="entry name" value="TonB-siderophor"/>
    <property type="match status" value="1"/>
</dbReference>
<feature type="domain" description="TonB-dependent receptor-like beta-barrel" evidence="16">
    <location>
        <begin position="270"/>
        <end position="661"/>
    </location>
</feature>
<dbReference type="PANTHER" id="PTHR32552">
    <property type="entry name" value="FERRICHROME IRON RECEPTOR-RELATED"/>
    <property type="match status" value="1"/>
</dbReference>
<dbReference type="Pfam" id="PF07715">
    <property type="entry name" value="Plug"/>
    <property type="match status" value="1"/>
</dbReference>
<dbReference type="PANTHER" id="PTHR32552:SF68">
    <property type="entry name" value="FERRICHROME OUTER MEMBRANE TRANSPORTER_PHAGE RECEPTOR"/>
    <property type="match status" value="1"/>
</dbReference>
<dbReference type="Pfam" id="PF00593">
    <property type="entry name" value="TonB_dep_Rec_b-barrel"/>
    <property type="match status" value="1"/>
</dbReference>
<sequence>MKAKLPILFFWCGLLGVQHSMAQHQPDSLRKMRLRGIEVMDKKKRLTVDSLSPALRMEASFIETPQQIITVNRELIAQQGGLVMKDIARNASGVYFGYNNSVFDASSVVWMRGFAAATYVNGMQQRGPIDDAAIIETAEFIKGPAGFLASTGEPGGNMNITTKTPGKQRIRNIEIAGGSFNLRRAAFDLGSVVRSKGFSFRLNGAYQYQESFMDFISTHKYVLAPVVQYNFSPRTALLAEYNLIRMTAAGGSSVTKIGSDEDIANTSILRNYGADPGLPGSYAQTSSARLLFTHAFNQRWKLVAQSKYSTAPMETWYLLSANRSPVNFHKGDTTRRLPVFNEVKRTEAVAQVYVKGIFNTGNQVKHYLMTGADYNYNREDFLYVNGKNSFYFDRSHPQYGLNRDSVQMLQAGTPSVTENGWWSVFVYDMIHLGDSWRINAGARYTLSTKAGADQQAAVTPRLGLTWLLKENVSLYALYDQSFIPQLGKDFEQKAFQPLRGNSIEAGAKGAWWQNRLTTSVAVYRIVKNNITVKDLAHPGFRRQIGQVTSTGVEVDVTGNITKRLTVSANYAYTHAIVSKDNKKEKEGIPMAFVPQQQVNTWLQYSIPVNASDRLRLSVGQTTVVKPATYTPGTYLPGYTKWDAGVVYDATKWYVRVVADNLTDKKYFSSGDVLVGSVFPDVKTTYYIDGTPLNFKAFVGVRL</sequence>
<dbReference type="InterPro" id="IPR036942">
    <property type="entry name" value="Beta-barrel_TonB_sf"/>
</dbReference>
<evidence type="ECO:0000256" key="11">
    <source>
        <dbReference type="ARBA" id="ARBA00023136"/>
    </source>
</evidence>
<evidence type="ECO:0000313" key="18">
    <source>
        <dbReference type="EMBL" id="MCW3483611.1"/>
    </source>
</evidence>
<evidence type="ECO:0000256" key="3">
    <source>
        <dbReference type="ARBA" id="ARBA00022448"/>
    </source>
</evidence>
<gene>
    <name evidence="18" type="ORF">OL497_06885</name>
</gene>
<keyword evidence="6 14" id="KW-0812">Transmembrane</keyword>
<evidence type="ECO:0000256" key="6">
    <source>
        <dbReference type="ARBA" id="ARBA00022692"/>
    </source>
</evidence>
<keyword evidence="13 14" id="KW-0998">Cell outer membrane</keyword>
<evidence type="ECO:0000256" key="2">
    <source>
        <dbReference type="ARBA" id="ARBA00009810"/>
    </source>
</evidence>
<feature type="domain" description="TonB-dependent receptor plug" evidence="17">
    <location>
        <begin position="63"/>
        <end position="156"/>
    </location>
</feature>
<keyword evidence="9" id="KW-0406">Ion transport</keyword>
<evidence type="ECO:0000256" key="9">
    <source>
        <dbReference type="ARBA" id="ARBA00023065"/>
    </source>
</evidence>
<dbReference type="Proteomes" id="UP001207742">
    <property type="component" value="Unassembled WGS sequence"/>
</dbReference>
<evidence type="ECO:0000256" key="10">
    <source>
        <dbReference type="ARBA" id="ARBA00023077"/>
    </source>
</evidence>
<evidence type="ECO:0000256" key="4">
    <source>
        <dbReference type="ARBA" id="ARBA00022452"/>
    </source>
</evidence>
<dbReference type="EMBL" id="JAPDNS010000001">
    <property type="protein sequence ID" value="MCW3483611.1"/>
    <property type="molecule type" value="Genomic_DNA"/>
</dbReference>
<accession>A0ABT3II28</accession>
<dbReference type="InterPro" id="IPR010105">
    <property type="entry name" value="TonB_sidphr_rcpt"/>
</dbReference>
<dbReference type="InterPro" id="IPR039426">
    <property type="entry name" value="TonB-dep_rcpt-like"/>
</dbReference>
<evidence type="ECO:0000256" key="7">
    <source>
        <dbReference type="ARBA" id="ARBA00022729"/>
    </source>
</evidence>
<keyword evidence="3 14" id="KW-0813">Transport</keyword>
<evidence type="ECO:0000259" key="16">
    <source>
        <dbReference type="Pfam" id="PF00593"/>
    </source>
</evidence>
<dbReference type="InterPro" id="IPR000531">
    <property type="entry name" value="Beta-barrel_TonB"/>
</dbReference>
<dbReference type="InterPro" id="IPR037066">
    <property type="entry name" value="Plug_dom_sf"/>
</dbReference>
<evidence type="ECO:0000259" key="17">
    <source>
        <dbReference type="Pfam" id="PF07715"/>
    </source>
</evidence>
<keyword evidence="12 18" id="KW-0675">Receptor</keyword>
<reference evidence="18 19" key="1">
    <citation type="submission" date="2022-10" db="EMBL/GenBank/DDBJ databases">
        <title>Chitinophaga nivalis PC15 sp. nov., isolated from Pyeongchang county, South Korea.</title>
        <authorList>
            <person name="Trinh H.N."/>
        </authorList>
    </citation>
    <scope>NUCLEOTIDE SEQUENCE [LARGE SCALE GENOMIC DNA]</scope>
    <source>
        <strain evidence="18 19">PC14</strain>
    </source>
</reference>
<comment type="similarity">
    <text evidence="2 14 15">Belongs to the TonB-dependent receptor family.</text>
</comment>
<dbReference type="PROSITE" id="PS52016">
    <property type="entry name" value="TONB_DEPENDENT_REC_3"/>
    <property type="match status" value="1"/>
</dbReference>
<evidence type="ECO:0000256" key="14">
    <source>
        <dbReference type="PROSITE-ProRule" id="PRU01360"/>
    </source>
</evidence>
<evidence type="ECO:0000256" key="15">
    <source>
        <dbReference type="RuleBase" id="RU003357"/>
    </source>
</evidence>
<evidence type="ECO:0000256" key="12">
    <source>
        <dbReference type="ARBA" id="ARBA00023170"/>
    </source>
</evidence>
<keyword evidence="7" id="KW-0732">Signal</keyword>
<name>A0ABT3II28_9BACT</name>
<evidence type="ECO:0000256" key="5">
    <source>
        <dbReference type="ARBA" id="ARBA00022496"/>
    </source>
</evidence>
<dbReference type="SUPFAM" id="SSF56935">
    <property type="entry name" value="Porins"/>
    <property type="match status" value="1"/>
</dbReference>
<evidence type="ECO:0000256" key="13">
    <source>
        <dbReference type="ARBA" id="ARBA00023237"/>
    </source>
</evidence>
<dbReference type="RefSeq" id="WP_264729116.1">
    <property type="nucleotide sequence ID" value="NZ_JAPDNR010000001.1"/>
</dbReference>
<keyword evidence="5" id="KW-0410">Iron transport</keyword>
<keyword evidence="10 15" id="KW-0798">TonB box</keyword>
<dbReference type="InterPro" id="IPR012910">
    <property type="entry name" value="Plug_dom"/>
</dbReference>
<keyword evidence="8" id="KW-0408">Iron</keyword>
<dbReference type="Gene3D" id="2.170.130.10">
    <property type="entry name" value="TonB-dependent receptor, plug domain"/>
    <property type="match status" value="1"/>
</dbReference>
<keyword evidence="11 14" id="KW-0472">Membrane</keyword>
<proteinExistence type="inferred from homology"/>
<evidence type="ECO:0000313" key="19">
    <source>
        <dbReference type="Proteomes" id="UP001207742"/>
    </source>
</evidence>
<comment type="subcellular location">
    <subcellularLocation>
        <location evidence="1 14">Cell outer membrane</location>
        <topology evidence="1 14">Multi-pass membrane protein</topology>
    </subcellularLocation>
</comment>
<evidence type="ECO:0000256" key="1">
    <source>
        <dbReference type="ARBA" id="ARBA00004571"/>
    </source>
</evidence>
<dbReference type="Gene3D" id="2.40.170.20">
    <property type="entry name" value="TonB-dependent receptor, beta-barrel domain"/>
    <property type="match status" value="1"/>
</dbReference>
<evidence type="ECO:0000256" key="8">
    <source>
        <dbReference type="ARBA" id="ARBA00023004"/>
    </source>
</evidence>
<keyword evidence="19" id="KW-1185">Reference proteome</keyword>